<dbReference type="SMART" id="SM00387">
    <property type="entry name" value="HATPase_c"/>
    <property type="match status" value="1"/>
</dbReference>
<dbReference type="Proteomes" id="UP000035763">
    <property type="component" value="Unassembled WGS sequence"/>
</dbReference>
<organism evidence="17 18">
    <name type="scientific">Nostocoides australiense Ben110</name>
    <dbReference type="NCBI Taxonomy" id="1193182"/>
    <lineage>
        <taxon>Bacteria</taxon>
        <taxon>Bacillati</taxon>
        <taxon>Actinomycetota</taxon>
        <taxon>Actinomycetes</taxon>
        <taxon>Micrococcales</taxon>
        <taxon>Intrasporangiaceae</taxon>
        <taxon>Nostocoides</taxon>
    </lineage>
</organism>
<evidence type="ECO:0000256" key="13">
    <source>
        <dbReference type="ARBA" id="ARBA00024827"/>
    </source>
</evidence>
<feature type="compositionally biased region" description="Basic residues" evidence="15">
    <location>
        <begin position="1"/>
        <end position="10"/>
    </location>
</feature>
<sequence>MRFVTRRKQRPGQGPSRPGSGPGTETRLVETVARHAARVAEAYLLSLDVQGARERLVSAREEERVRLRNDLHDGLGPLLVGARMQLAAAARAGSDARRADLVAGASADLGTASTTVRELIDGLRPAALDGGLVTALEDAAHGLLPDCEVVLDAPAELAPMPPAVEIAAYRIVTEAVTNVARHAVGVTRCTVSVRAAQHLVLLVGDDGPGVQAGPGAGVGLVSMRARAEELGGSCEISGTPEGTTVRVVLPLSASPRAAQPRTSRDVVPVDGPTIG</sequence>
<dbReference type="InterPro" id="IPR036890">
    <property type="entry name" value="HATPase_C_sf"/>
</dbReference>
<keyword evidence="12" id="KW-0411">Iron-sulfur</keyword>
<dbReference type="GO" id="GO:0000155">
    <property type="term" value="F:phosphorelay sensor kinase activity"/>
    <property type="evidence" value="ECO:0007669"/>
    <property type="project" value="InterPro"/>
</dbReference>
<evidence type="ECO:0000313" key="17">
    <source>
        <dbReference type="EMBL" id="CCH73027.1"/>
    </source>
</evidence>
<feature type="region of interest" description="Disordered" evidence="15">
    <location>
        <begin position="254"/>
        <end position="275"/>
    </location>
</feature>
<evidence type="ECO:0000313" key="18">
    <source>
        <dbReference type="Proteomes" id="UP000035763"/>
    </source>
</evidence>
<comment type="caution">
    <text evidence="17">The sequence shown here is derived from an EMBL/GenBank/DDBJ whole genome shotgun (WGS) entry which is preliminary data.</text>
</comment>
<dbReference type="CDD" id="cd16917">
    <property type="entry name" value="HATPase_UhpB-NarQ-NarX-like"/>
    <property type="match status" value="1"/>
</dbReference>
<dbReference type="SUPFAM" id="SSF55874">
    <property type="entry name" value="ATPase domain of HSP90 chaperone/DNA topoisomerase II/histidine kinase"/>
    <property type="match status" value="1"/>
</dbReference>
<protein>
    <recommendedName>
        <fullName evidence="5">Oxygen sensor histidine kinase NreB</fullName>
        <ecNumber evidence="4">2.7.13.3</ecNumber>
    </recommendedName>
    <alternativeName>
        <fullName evidence="14">Nitrogen regulation protein B</fullName>
    </alternativeName>
</protein>
<evidence type="ECO:0000256" key="5">
    <source>
        <dbReference type="ARBA" id="ARBA00017322"/>
    </source>
</evidence>
<proteinExistence type="predicted"/>
<dbReference type="PANTHER" id="PTHR24421:SF58">
    <property type="entry name" value="SIGNAL TRANSDUCTION HISTIDINE-PROTEIN KINASE_PHOSPHATASE UHPB"/>
    <property type="match status" value="1"/>
</dbReference>
<keyword evidence="11" id="KW-0902">Two-component regulatory system</keyword>
<dbReference type="EMBL" id="CAJA01000145">
    <property type="protein sequence ID" value="CCH73027.1"/>
    <property type="molecule type" value="Genomic_DNA"/>
</dbReference>
<name>W6JVJ9_9MICO</name>
<evidence type="ECO:0000256" key="9">
    <source>
        <dbReference type="ARBA" id="ARBA00022777"/>
    </source>
</evidence>
<accession>W6JVJ9</accession>
<feature type="region of interest" description="Disordered" evidence="15">
    <location>
        <begin position="1"/>
        <end position="25"/>
    </location>
</feature>
<evidence type="ECO:0000259" key="16">
    <source>
        <dbReference type="SMART" id="SM00387"/>
    </source>
</evidence>
<feature type="domain" description="Histidine kinase/HSP90-like ATPase" evidence="16">
    <location>
        <begin position="163"/>
        <end position="253"/>
    </location>
</feature>
<dbReference type="GO" id="GO:0046983">
    <property type="term" value="F:protein dimerization activity"/>
    <property type="evidence" value="ECO:0007669"/>
    <property type="project" value="InterPro"/>
</dbReference>
<dbReference type="PANTHER" id="PTHR24421">
    <property type="entry name" value="NITRATE/NITRITE SENSOR PROTEIN NARX-RELATED"/>
    <property type="match status" value="1"/>
</dbReference>
<evidence type="ECO:0000256" key="4">
    <source>
        <dbReference type="ARBA" id="ARBA00012438"/>
    </source>
</evidence>
<keyword evidence="10" id="KW-0408">Iron</keyword>
<dbReference type="InterPro" id="IPR003594">
    <property type="entry name" value="HATPase_dom"/>
</dbReference>
<evidence type="ECO:0000256" key="14">
    <source>
        <dbReference type="ARBA" id="ARBA00030800"/>
    </source>
</evidence>
<evidence type="ECO:0000256" key="12">
    <source>
        <dbReference type="ARBA" id="ARBA00023014"/>
    </source>
</evidence>
<keyword evidence="7" id="KW-0963">Cytoplasm</keyword>
<dbReference type="PRINTS" id="PR00344">
    <property type="entry name" value="BCTRLSENSOR"/>
</dbReference>
<dbReference type="GO" id="GO:0005737">
    <property type="term" value="C:cytoplasm"/>
    <property type="evidence" value="ECO:0007669"/>
    <property type="project" value="UniProtKB-SubCell"/>
</dbReference>
<dbReference type="AlphaFoldDB" id="W6JVJ9"/>
<evidence type="ECO:0000256" key="1">
    <source>
        <dbReference type="ARBA" id="ARBA00000085"/>
    </source>
</evidence>
<evidence type="ECO:0000256" key="6">
    <source>
        <dbReference type="ARBA" id="ARBA00022485"/>
    </source>
</evidence>
<dbReference type="InterPro" id="IPR050482">
    <property type="entry name" value="Sensor_HK_TwoCompSys"/>
</dbReference>
<comment type="function">
    <text evidence="13">Member of the two-component regulatory system NreB/NreC involved in the control of dissimilatory nitrate/nitrite reduction in response to oxygen. NreB functions as a direct oxygen sensor histidine kinase which is autophosphorylated, in the absence of oxygen, probably at the conserved histidine residue, and transfers its phosphate group probably to a conserved aspartate residue of NreC. NreB/NreC activates the expression of the nitrate (narGHJI) and nitrite (nir) reductase operons, as well as the putative nitrate transporter gene narT.</text>
</comment>
<evidence type="ECO:0000256" key="15">
    <source>
        <dbReference type="SAM" id="MobiDB-lite"/>
    </source>
</evidence>
<dbReference type="Pfam" id="PF02518">
    <property type="entry name" value="HATPase_c"/>
    <property type="match status" value="1"/>
</dbReference>
<dbReference type="Gene3D" id="3.30.565.10">
    <property type="entry name" value="Histidine kinase-like ATPase, C-terminal domain"/>
    <property type="match status" value="1"/>
</dbReference>
<evidence type="ECO:0000256" key="3">
    <source>
        <dbReference type="ARBA" id="ARBA00004496"/>
    </source>
</evidence>
<reference evidence="17 18" key="1">
    <citation type="journal article" date="2013" name="ISME J.">
        <title>A metabolic model for members of the genus Tetrasphaera involved in enhanced biological phosphorus removal.</title>
        <authorList>
            <person name="Kristiansen R."/>
            <person name="Nguyen H.T.T."/>
            <person name="Saunders A.M."/>
            <person name="Nielsen J.L."/>
            <person name="Wimmer R."/>
            <person name="Le V.Q."/>
            <person name="McIlroy S.J."/>
            <person name="Petrovski S."/>
            <person name="Seviour R.J."/>
            <person name="Calteau A."/>
            <person name="Nielsen K.L."/>
            <person name="Nielsen P.H."/>
        </authorList>
    </citation>
    <scope>NUCLEOTIDE SEQUENCE [LARGE SCALE GENOMIC DNA]</scope>
    <source>
        <strain evidence="17 18">Ben110</strain>
    </source>
</reference>
<dbReference type="GO" id="GO:0016020">
    <property type="term" value="C:membrane"/>
    <property type="evidence" value="ECO:0007669"/>
    <property type="project" value="InterPro"/>
</dbReference>
<dbReference type="STRING" id="1193182.BN11_2290009"/>
<evidence type="ECO:0000256" key="11">
    <source>
        <dbReference type="ARBA" id="ARBA00023012"/>
    </source>
</evidence>
<comment type="cofactor">
    <cofactor evidence="2">
        <name>[4Fe-4S] cluster</name>
        <dbReference type="ChEBI" id="CHEBI:49883"/>
    </cofactor>
</comment>
<keyword evidence="9 17" id="KW-0418">Kinase</keyword>
<keyword evidence="6" id="KW-0004">4Fe-4S</keyword>
<keyword evidence="18" id="KW-1185">Reference proteome</keyword>
<dbReference type="InterPro" id="IPR011712">
    <property type="entry name" value="Sig_transdc_His_kin_sub3_dim/P"/>
</dbReference>
<dbReference type="InterPro" id="IPR004358">
    <property type="entry name" value="Sig_transdc_His_kin-like_C"/>
</dbReference>
<dbReference type="Pfam" id="PF07730">
    <property type="entry name" value="HisKA_3"/>
    <property type="match status" value="1"/>
</dbReference>
<comment type="catalytic activity">
    <reaction evidence="1">
        <text>ATP + protein L-histidine = ADP + protein N-phospho-L-histidine.</text>
        <dbReference type="EC" id="2.7.13.3"/>
    </reaction>
</comment>
<keyword evidence="6" id="KW-0479">Metal-binding</keyword>
<keyword evidence="8" id="KW-0808">Transferase</keyword>
<dbReference type="Gene3D" id="1.20.5.1930">
    <property type="match status" value="1"/>
</dbReference>
<gene>
    <name evidence="17" type="ORF">BN11_2290009</name>
</gene>
<evidence type="ECO:0000256" key="10">
    <source>
        <dbReference type="ARBA" id="ARBA00023004"/>
    </source>
</evidence>
<dbReference type="GO" id="GO:0051539">
    <property type="term" value="F:4 iron, 4 sulfur cluster binding"/>
    <property type="evidence" value="ECO:0007669"/>
    <property type="project" value="UniProtKB-KW"/>
</dbReference>
<comment type="subcellular location">
    <subcellularLocation>
        <location evidence="3">Cytoplasm</location>
    </subcellularLocation>
</comment>
<dbReference type="EC" id="2.7.13.3" evidence="4"/>
<evidence type="ECO:0000256" key="8">
    <source>
        <dbReference type="ARBA" id="ARBA00022679"/>
    </source>
</evidence>
<evidence type="ECO:0000256" key="7">
    <source>
        <dbReference type="ARBA" id="ARBA00022490"/>
    </source>
</evidence>
<evidence type="ECO:0000256" key="2">
    <source>
        <dbReference type="ARBA" id="ARBA00001966"/>
    </source>
</evidence>